<name>A0A812GRD8_9DINO</name>
<dbReference type="Proteomes" id="UP000604046">
    <property type="component" value="Unassembled WGS sequence"/>
</dbReference>
<comment type="caution">
    <text evidence="1">The sequence shown here is derived from an EMBL/GenBank/DDBJ whole genome shotgun (WGS) entry which is preliminary data.</text>
</comment>
<proteinExistence type="predicted"/>
<evidence type="ECO:0000313" key="2">
    <source>
        <dbReference type="Proteomes" id="UP000604046"/>
    </source>
</evidence>
<sequence length="96" mass="10281">MSDVRRWGSASSLLAYSTDLRKDYKKIFGEDHKPAVEAVEATEAEPDVQDVEVTEPKAVAASAVPTDPTVVRRFPAGSKVVIKGLTGGCAGSNYRK</sequence>
<reference evidence="1" key="1">
    <citation type="submission" date="2021-02" db="EMBL/GenBank/DDBJ databases">
        <authorList>
            <person name="Dougan E. K."/>
            <person name="Rhodes N."/>
            <person name="Thang M."/>
            <person name="Chan C."/>
        </authorList>
    </citation>
    <scope>NUCLEOTIDE SEQUENCE</scope>
</reference>
<evidence type="ECO:0000313" key="1">
    <source>
        <dbReference type="EMBL" id="CAE6937512.1"/>
    </source>
</evidence>
<keyword evidence="2" id="KW-1185">Reference proteome</keyword>
<dbReference type="OrthoDB" id="10482693at2759"/>
<protein>
    <submittedName>
        <fullName evidence="1">Uncharacterized protein</fullName>
    </submittedName>
</protein>
<accession>A0A812GRD8</accession>
<dbReference type="EMBL" id="CAJNDS010000058">
    <property type="protein sequence ID" value="CAE6937512.1"/>
    <property type="molecule type" value="Genomic_DNA"/>
</dbReference>
<dbReference type="AlphaFoldDB" id="A0A812GRD8"/>
<organism evidence="1 2">
    <name type="scientific">Symbiodinium natans</name>
    <dbReference type="NCBI Taxonomy" id="878477"/>
    <lineage>
        <taxon>Eukaryota</taxon>
        <taxon>Sar</taxon>
        <taxon>Alveolata</taxon>
        <taxon>Dinophyceae</taxon>
        <taxon>Suessiales</taxon>
        <taxon>Symbiodiniaceae</taxon>
        <taxon>Symbiodinium</taxon>
    </lineage>
</organism>
<gene>
    <name evidence="1" type="ORF">SNAT2548_LOCUS1081</name>
</gene>